<evidence type="ECO:0000313" key="1">
    <source>
        <dbReference type="EMBL" id="OMD46109.1"/>
    </source>
</evidence>
<keyword evidence="2" id="KW-1185">Reference proteome</keyword>
<reference evidence="1 2" key="1">
    <citation type="submission" date="2016-10" db="EMBL/GenBank/DDBJ databases">
        <title>Paenibacillus species isolates.</title>
        <authorList>
            <person name="Beno S.M."/>
        </authorList>
    </citation>
    <scope>NUCLEOTIDE SEQUENCE [LARGE SCALE GENOMIC DNA]</scope>
    <source>
        <strain evidence="1 2">FSL H7-0744</strain>
    </source>
</reference>
<sequence>MKEKEIKQNAIEADQLNFHDQTDDVVRSVSAPKGIDEAVVAMTSHINKYDVPDELEDNN</sequence>
<accession>A0ABX3H6P8</accession>
<proteinExistence type="predicted"/>
<comment type="caution">
    <text evidence="1">The sequence shown here is derived from an EMBL/GenBank/DDBJ whole genome shotgun (WGS) entry which is preliminary data.</text>
</comment>
<dbReference type="Proteomes" id="UP000187412">
    <property type="component" value="Unassembled WGS sequence"/>
</dbReference>
<organism evidence="1 2">
    <name type="scientific">Paenibacillus borealis</name>
    <dbReference type="NCBI Taxonomy" id="160799"/>
    <lineage>
        <taxon>Bacteria</taxon>
        <taxon>Bacillati</taxon>
        <taxon>Bacillota</taxon>
        <taxon>Bacilli</taxon>
        <taxon>Bacillales</taxon>
        <taxon>Paenibacillaceae</taxon>
        <taxon>Paenibacillus</taxon>
    </lineage>
</organism>
<dbReference type="EMBL" id="MPTB01000022">
    <property type="protein sequence ID" value="OMD46109.1"/>
    <property type="molecule type" value="Genomic_DNA"/>
</dbReference>
<name>A0ABX3H6P8_PAEBO</name>
<protein>
    <recommendedName>
        <fullName evidence="3">DUF4025 domain-containing protein</fullName>
    </recommendedName>
</protein>
<evidence type="ECO:0008006" key="3">
    <source>
        <dbReference type="Google" id="ProtNLM"/>
    </source>
</evidence>
<evidence type="ECO:0000313" key="2">
    <source>
        <dbReference type="Proteomes" id="UP000187412"/>
    </source>
</evidence>
<gene>
    <name evidence="1" type="ORF">BSK56_17540</name>
</gene>